<dbReference type="Proteomes" id="UP000031036">
    <property type="component" value="Unassembled WGS sequence"/>
</dbReference>
<sequence length="317" mass="35979">MDIIFNVRVGGITHFHGRQDMCEKCCWMKLSSNERLAMENFVVRLKNFRIWGAYSIDVYPSHKHSAVRNRVKVLLRSFAMAGSTIQFDGFVDMQLSQRKRRIRAKSGLPGVTKASLPLCSGLRYRCTCVIWSSNAINTSDTTFLVIAVVRIRRFRKSQSAMSTCEELPRPRRVFVKLKLHSGHSLSRMKMCGSLVDHTRGSKWDSNDTSSSHADPSLFNCDPRPFLMSKYSSILGFFDQSFGSSGHPSHFSGQCLRFCSDESTEREIPLYLSQTFTETPYITMAELSQQSDLFNPYPPSVLDSSSPEKPAYLEAFES</sequence>
<comment type="caution">
    <text evidence="1">The sequence shown here is derived from an EMBL/GenBank/DDBJ whole genome shotgun (WGS) entry which is preliminary data.</text>
</comment>
<accession>A0A0B2VZE5</accession>
<protein>
    <submittedName>
        <fullName evidence="1">Uncharacterized protein</fullName>
    </submittedName>
</protein>
<name>A0A0B2VZE5_TOXCA</name>
<dbReference type="EMBL" id="JPKZ01000487">
    <property type="protein sequence ID" value="KHN87028.1"/>
    <property type="molecule type" value="Genomic_DNA"/>
</dbReference>
<proteinExistence type="predicted"/>
<keyword evidence="2" id="KW-1185">Reference proteome</keyword>
<evidence type="ECO:0000313" key="1">
    <source>
        <dbReference type="EMBL" id="KHN87028.1"/>
    </source>
</evidence>
<dbReference type="AlphaFoldDB" id="A0A0B2VZE5"/>
<organism evidence="1 2">
    <name type="scientific">Toxocara canis</name>
    <name type="common">Canine roundworm</name>
    <dbReference type="NCBI Taxonomy" id="6265"/>
    <lineage>
        <taxon>Eukaryota</taxon>
        <taxon>Metazoa</taxon>
        <taxon>Ecdysozoa</taxon>
        <taxon>Nematoda</taxon>
        <taxon>Chromadorea</taxon>
        <taxon>Rhabditida</taxon>
        <taxon>Spirurina</taxon>
        <taxon>Ascaridomorpha</taxon>
        <taxon>Ascaridoidea</taxon>
        <taxon>Toxocaridae</taxon>
        <taxon>Toxocara</taxon>
    </lineage>
</organism>
<gene>
    <name evidence="1" type="ORF">Tcan_15236</name>
</gene>
<reference evidence="1 2" key="1">
    <citation type="submission" date="2014-11" db="EMBL/GenBank/DDBJ databases">
        <title>Genetic blueprint of the zoonotic pathogen Toxocara canis.</title>
        <authorList>
            <person name="Zhu X.-Q."/>
            <person name="Korhonen P.K."/>
            <person name="Cai H."/>
            <person name="Young N.D."/>
            <person name="Nejsum P."/>
            <person name="von Samson-Himmelstjerna G."/>
            <person name="Boag P.R."/>
            <person name="Tan P."/>
            <person name="Li Q."/>
            <person name="Min J."/>
            <person name="Yang Y."/>
            <person name="Wang X."/>
            <person name="Fang X."/>
            <person name="Hall R.S."/>
            <person name="Hofmann A."/>
            <person name="Sternberg P.W."/>
            <person name="Jex A.R."/>
            <person name="Gasser R.B."/>
        </authorList>
    </citation>
    <scope>NUCLEOTIDE SEQUENCE [LARGE SCALE GENOMIC DNA]</scope>
    <source>
        <strain evidence="1">PN_DK_2014</strain>
    </source>
</reference>
<evidence type="ECO:0000313" key="2">
    <source>
        <dbReference type="Proteomes" id="UP000031036"/>
    </source>
</evidence>